<evidence type="ECO:0000313" key="10">
    <source>
        <dbReference type="EMBL" id="PZG22423.1"/>
    </source>
</evidence>
<dbReference type="GO" id="GO:0055085">
    <property type="term" value="P:transmembrane transport"/>
    <property type="evidence" value="ECO:0007669"/>
    <property type="project" value="InterPro"/>
</dbReference>
<evidence type="ECO:0000256" key="6">
    <source>
        <dbReference type="ARBA" id="ARBA00023136"/>
    </source>
</evidence>
<dbReference type="EMBL" id="POTY01000019">
    <property type="protein sequence ID" value="PZG22423.1"/>
    <property type="molecule type" value="Genomic_DNA"/>
</dbReference>
<feature type="transmembrane region" description="Helical" evidence="7">
    <location>
        <begin position="183"/>
        <end position="203"/>
    </location>
</feature>
<dbReference type="Proteomes" id="UP000248924">
    <property type="component" value="Unassembled WGS sequence"/>
</dbReference>
<dbReference type="CDD" id="cd06261">
    <property type="entry name" value="TM_PBP2"/>
    <property type="match status" value="1"/>
</dbReference>
<accession>A0A2W2EJA4</accession>
<comment type="similarity">
    <text evidence="7">Belongs to the binding-protein-dependent transport system permease family.</text>
</comment>
<feature type="transmembrane region" description="Helical" evidence="7">
    <location>
        <begin position="126"/>
        <end position="147"/>
    </location>
</feature>
<feature type="compositionally biased region" description="Basic and acidic residues" evidence="8">
    <location>
        <begin position="66"/>
        <end position="76"/>
    </location>
</feature>
<dbReference type="GO" id="GO:0005886">
    <property type="term" value="C:plasma membrane"/>
    <property type="evidence" value="ECO:0007669"/>
    <property type="project" value="UniProtKB-SubCell"/>
</dbReference>
<dbReference type="Pfam" id="PF00528">
    <property type="entry name" value="BPD_transp_1"/>
    <property type="match status" value="1"/>
</dbReference>
<keyword evidence="5 7" id="KW-1133">Transmembrane helix</keyword>
<keyword evidence="3" id="KW-1003">Cell membrane</keyword>
<evidence type="ECO:0000256" key="2">
    <source>
        <dbReference type="ARBA" id="ARBA00022448"/>
    </source>
</evidence>
<keyword evidence="6 7" id="KW-0472">Membrane</keyword>
<protein>
    <recommendedName>
        <fullName evidence="9">ABC transmembrane type-1 domain-containing protein</fullName>
    </recommendedName>
</protein>
<dbReference type="PROSITE" id="PS50928">
    <property type="entry name" value="ABC_TM1"/>
    <property type="match status" value="2"/>
</dbReference>
<comment type="subcellular location">
    <subcellularLocation>
        <location evidence="1 7">Cell membrane</location>
        <topology evidence="1 7">Multi-pass membrane protein</topology>
    </subcellularLocation>
</comment>
<feature type="transmembrane region" description="Helical" evidence="7">
    <location>
        <begin position="378"/>
        <end position="399"/>
    </location>
</feature>
<dbReference type="SUPFAM" id="SSF161098">
    <property type="entry name" value="MetI-like"/>
    <property type="match status" value="2"/>
</dbReference>
<reference evidence="10 11" key="1">
    <citation type="submission" date="2018-01" db="EMBL/GenBank/DDBJ databases">
        <title>Draft genome sequence of Jishengella sp. NA12.</title>
        <authorList>
            <person name="Sahin N."/>
            <person name="Ay H."/>
            <person name="Saygin H."/>
        </authorList>
    </citation>
    <scope>NUCLEOTIDE SEQUENCE [LARGE SCALE GENOMIC DNA]</scope>
    <source>
        <strain evidence="10 11">NA12</strain>
    </source>
</reference>
<evidence type="ECO:0000256" key="1">
    <source>
        <dbReference type="ARBA" id="ARBA00004651"/>
    </source>
</evidence>
<feature type="transmembrane region" description="Helical" evidence="7">
    <location>
        <begin position="425"/>
        <end position="446"/>
    </location>
</feature>
<evidence type="ECO:0000256" key="5">
    <source>
        <dbReference type="ARBA" id="ARBA00022989"/>
    </source>
</evidence>
<dbReference type="Gene3D" id="1.10.3720.10">
    <property type="entry name" value="MetI-like"/>
    <property type="match status" value="2"/>
</dbReference>
<organism evidence="10 11">
    <name type="scientific">Micromonospora craterilacus</name>
    <dbReference type="NCBI Taxonomy" id="1655439"/>
    <lineage>
        <taxon>Bacteria</taxon>
        <taxon>Bacillati</taxon>
        <taxon>Actinomycetota</taxon>
        <taxon>Actinomycetes</taxon>
        <taxon>Micromonosporales</taxon>
        <taxon>Micromonosporaceae</taxon>
        <taxon>Micromonospora</taxon>
    </lineage>
</organism>
<keyword evidence="11" id="KW-1185">Reference proteome</keyword>
<evidence type="ECO:0000256" key="7">
    <source>
        <dbReference type="RuleBase" id="RU363032"/>
    </source>
</evidence>
<feature type="domain" description="ABC transmembrane type-1" evidence="9">
    <location>
        <begin position="179"/>
        <end position="395"/>
    </location>
</feature>
<sequence length="683" mass="71363">MAGGRRLPLPQPRGAGGQLPRSGAPAAGRRAAGRRDRAVRPLRPAVRHLHRHRRGGDLADHAGLLHGRDRRGECRRGGPAGHRAARRDGPDGGEATVSRGPLLGELAVLDDVGPPRRGRAYPAAGASWVLLAPAVLLLGGLLAWPVLRTLQASVTTDGRWVGAEHYRAALAAPGTAATVGRTVLWALVVPSVVTVLGYLLAAASRRSQEGRLVRLILVVPTALPLVVTGVTFRLLYDPDPQRGLATLLLARVTGRAPEQVPQLLGPELVTVALMSAFVWAWVGLAMLVFRAALDTVPTGLVDAVRAFGGSRRDVLWDAQWRPLLLRTVAVVFALVAVGTSRTFDLILVMTPGSVRDEAAVLALRVWQTSAATTTGEGAALGVIWLVAVAAGILVAALFVRQAWPPPRRSAAVAPVAPPPRRLVRLLAAGAAVAWLLPLGVLVATSLQDPVHAATESWWSSPPDLDSYRAVLTGAELWPSLGFTLVLATLVTAAVLGVALLAAYPLAWLTGPAAQVTGLALMVAVVVPVQVIAGPVNEVLGVALSSGTARGLALVHVALGVPFAVLVLRNAFADLPAEQVRAARVGGRHWWGTLRRLARHNRTPLLAVAVLEFVQVWNDLAVGLLFSSPDATPLGLFLAGQTRGFVAGSGTLAAGSVLASILPVLVFVLARRQVVAGLVAGGVR</sequence>
<feature type="transmembrane region" description="Helical" evidence="7">
    <location>
        <begin position="323"/>
        <end position="343"/>
    </location>
</feature>
<evidence type="ECO:0000256" key="8">
    <source>
        <dbReference type="SAM" id="MobiDB-lite"/>
    </source>
</evidence>
<dbReference type="InterPro" id="IPR000515">
    <property type="entry name" value="MetI-like"/>
</dbReference>
<feature type="transmembrane region" description="Helical" evidence="7">
    <location>
        <begin position="268"/>
        <end position="289"/>
    </location>
</feature>
<dbReference type="InterPro" id="IPR035906">
    <property type="entry name" value="MetI-like_sf"/>
</dbReference>
<keyword evidence="4 7" id="KW-0812">Transmembrane</keyword>
<evidence type="ECO:0000256" key="3">
    <source>
        <dbReference type="ARBA" id="ARBA00022475"/>
    </source>
</evidence>
<feature type="transmembrane region" description="Helical" evidence="7">
    <location>
        <begin position="645"/>
        <end position="669"/>
    </location>
</feature>
<evidence type="ECO:0000259" key="9">
    <source>
        <dbReference type="PROSITE" id="PS50928"/>
    </source>
</evidence>
<feature type="transmembrane region" description="Helical" evidence="7">
    <location>
        <begin position="604"/>
        <end position="625"/>
    </location>
</feature>
<feature type="transmembrane region" description="Helical" evidence="7">
    <location>
        <begin position="552"/>
        <end position="571"/>
    </location>
</feature>
<feature type="region of interest" description="Disordered" evidence="8">
    <location>
        <begin position="1"/>
        <end position="97"/>
    </location>
</feature>
<name>A0A2W2EJA4_9ACTN</name>
<feature type="domain" description="ABC transmembrane type-1" evidence="9">
    <location>
        <begin position="480"/>
        <end position="669"/>
    </location>
</feature>
<evidence type="ECO:0000256" key="4">
    <source>
        <dbReference type="ARBA" id="ARBA00022692"/>
    </source>
</evidence>
<evidence type="ECO:0000313" key="11">
    <source>
        <dbReference type="Proteomes" id="UP000248924"/>
    </source>
</evidence>
<dbReference type="PANTHER" id="PTHR43005:SF1">
    <property type="entry name" value="SPERMIDINE_PUTRESCINE TRANSPORT SYSTEM PERMEASE PROTEIN"/>
    <property type="match status" value="1"/>
</dbReference>
<dbReference type="AlphaFoldDB" id="A0A2W2EJA4"/>
<comment type="caution">
    <text evidence="10">The sequence shown here is derived from an EMBL/GenBank/DDBJ whole genome shotgun (WGS) entry which is preliminary data.</text>
</comment>
<feature type="transmembrane region" description="Helical" evidence="7">
    <location>
        <begin position="480"/>
        <end position="503"/>
    </location>
</feature>
<feature type="transmembrane region" description="Helical" evidence="7">
    <location>
        <begin position="515"/>
        <end position="532"/>
    </location>
</feature>
<proteinExistence type="inferred from homology"/>
<feature type="transmembrane region" description="Helical" evidence="7">
    <location>
        <begin position="215"/>
        <end position="236"/>
    </location>
</feature>
<feature type="compositionally biased region" description="Basic residues" evidence="8">
    <location>
        <begin position="45"/>
        <end position="54"/>
    </location>
</feature>
<feature type="compositionally biased region" description="Low complexity" evidence="8">
    <location>
        <begin position="20"/>
        <end position="30"/>
    </location>
</feature>
<keyword evidence="2 7" id="KW-0813">Transport</keyword>
<gene>
    <name evidence="10" type="ORF">C1I95_05360</name>
</gene>
<dbReference type="PANTHER" id="PTHR43005">
    <property type="entry name" value="BLR7065 PROTEIN"/>
    <property type="match status" value="1"/>
</dbReference>